<sequence>MTDLAALVQDLTINDIDESNFSTEELALKSQWDTLTPSANEFLPQLNDSLRSKTYLVGSKPSQADVNVFKVVFPLASLWTSIDDLARNRHIIRWVDLIQNTLVNVPDSAKLHIDYSVKLPREFKKKKKDEAAKKDKIEKQKANASAIKEQKLKDKASGQSDEQKKAAKAAKEAKKAAKAKAKAEAEAKAKAAEVPPNPAQVDFRVGFIEKAVKHPNADSLYVSTIHMGDKEGPRTVCSGLVKYVPIEEMQERYVVVIANLKPVSMRGVKSTAMVLCASDDDHGKVEFVNPPPGSQAGDKIFFQGFDGTPEKVLNPKKKIFETVQPHFSTNSDLEVVYKEDGKADAKLVNKKGELCLVSSLISATVR</sequence>
<organism evidence="6 7">
    <name type="scientific">Ambrosiozyma monospora</name>
    <name type="common">Yeast</name>
    <name type="synonym">Endomycopsis monosporus</name>
    <dbReference type="NCBI Taxonomy" id="43982"/>
    <lineage>
        <taxon>Eukaryota</taxon>
        <taxon>Fungi</taxon>
        <taxon>Dikarya</taxon>
        <taxon>Ascomycota</taxon>
        <taxon>Saccharomycotina</taxon>
        <taxon>Pichiomycetes</taxon>
        <taxon>Pichiales</taxon>
        <taxon>Pichiaceae</taxon>
        <taxon>Ambrosiozyma</taxon>
    </lineage>
</organism>
<dbReference type="CDD" id="cd02799">
    <property type="entry name" value="tRNA_bind_EMAP-II_like"/>
    <property type="match status" value="1"/>
</dbReference>
<accession>A0A9W6YUQ3</accession>
<gene>
    <name evidence="6" type="ORF">Amon01_000208100</name>
</gene>
<dbReference type="InterPro" id="IPR036282">
    <property type="entry name" value="Glutathione-S-Trfase_C_sf"/>
</dbReference>
<dbReference type="Gene3D" id="2.40.50.140">
    <property type="entry name" value="Nucleic acid-binding proteins"/>
    <property type="match status" value="1"/>
</dbReference>
<keyword evidence="7" id="KW-1185">Reference proteome</keyword>
<dbReference type="Pfam" id="PF21972">
    <property type="entry name" value="Arc1p_N_like"/>
    <property type="match status" value="1"/>
</dbReference>
<dbReference type="GO" id="GO:0000049">
    <property type="term" value="F:tRNA binding"/>
    <property type="evidence" value="ECO:0007669"/>
    <property type="project" value="UniProtKB-UniRule"/>
</dbReference>
<evidence type="ECO:0000256" key="2">
    <source>
        <dbReference type="ARBA" id="ARBA00022884"/>
    </source>
</evidence>
<evidence type="ECO:0000313" key="6">
    <source>
        <dbReference type="EMBL" id="GMG21555.1"/>
    </source>
</evidence>
<evidence type="ECO:0000256" key="1">
    <source>
        <dbReference type="ARBA" id="ARBA00022555"/>
    </source>
</evidence>
<name>A0A9W6YUQ3_AMBMO</name>
<evidence type="ECO:0000259" key="5">
    <source>
        <dbReference type="PROSITE" id="PS50886"/>
    </source>
</evidence>
<dbReference type="SUPFAM" id="SSF47616">
    <property type="entry name" value="GST C-terminal domain-like"/>
    <property type="match status" value="1"/>
</dbReference>
<dbReference type="InterPro" id="IPR053836">
    <property type="entry name" value="Arc1-like_N"/>
</dbReference>
<evidence type="ECO:0000256" key="3">
    <source>
        <dbReference type="PROSITE-ProRule" id="PRU00209"/>
    </source>
</evidence>
<dbReference type="FunFam" id="2.40.50.140:FF:000199">
    <property type="entry name" value="tRNA-aminoacylation cofactor ARC1"/>
    <property type="match status" value="1"/>
</dbReference>
<dbReference type="InterPro" id="IPR051270">
    <property type="entry name" value="Tyrosine-tRNA_ligase_regulator"/>
</dbReference>
<feature type="domain" description="TRNA-binding" evidence="5">
    <location>
        <begin position="197"/>
        <end position="301"/>
    </location>
</feature>
<keyword evidence="2 3" id="KW-0694">RNA-binding</keyword>
<proteinExistence type="predicted"/>
<dbReference type="Proteomes" id="UP001165063">
    <property type="component" value="Unassembled WGS sequence"/>
</dbReference>
<protein>
    <submittedName>
        <fullName evidence="6">Unnamed protein product</fullName>
    </submittedName>
</protein>
<evidence type="ECO:0000256" key="4">
    <source>
        <dbReference type="SAM" id="MobiDB-lite"/>
    </source>
</evidence>
<evidence type="ECO:0000313" key="7">
    <source>
        <dbReference type="Proteomes" id="UP001165063"/>
    </source>
</evidence>
<dbReference type="OrthoDB" id="19141at2759"/>
<dbReference type="PROSITE" id="PS50886">
    <property type="entry name" value="TRBD"/>
    <property type="match status" value="1"/>
</dbReference>
<keyword evidence="1 3" id="KW-0820">tRNA-binding</keyword>
<feature type="compositionally biased region" description="Basic and acidic residues" evidence="4">
    <location>
        <begin position="148"/>
        <end position="173"/>
    </location>
</feature>
<dbReference type="SUPFAM" id="SSF50249">
    <property type="entry name" value="Nucleic acid-binding proteins"/>
    <property type="match status" value="1"/>
</dbReference>
<feature type="region of interest" description="Disordered" evidence="4">
    <location>
        <begin position="130"/>
        <end position="173"/>
    </location>
</feature>
<dbReference type="Pfam" id="PF01588">
    <property type="entry name" value="tRNA_bind"/>
    <property type="match status" value="1"/>
</dbReference>
<dbReference type="PANTHER" id="PTHR11586">
    <property type="entry name" value="TRNA-AMINOACYLATION COFACTOR ARC1 FAMILY MEMBER"/>
    <property type="match status" value="1"/>
</dbReference>
<dbReference type="EMBL" id="BSXU01000707">
    <property type="protein sequence ID" value="GMG21555.1"/>
    <property type="molecule type" value="Genomic_DNA"/>
</dbReference>
<dbReference type="InterPro" id="IPR012340">
    <property type="entry name" value="NA-bd_OB-fold"/>
</dbReference>
<feature type="compositionally biased region" description="Basic and acidic residues" evidence="4">
    <location>
        <begin position="130"/>
        <end position="141"/>
    </location>
</feature>
<dbReference type="Gene3D" id="1.20.1050.10">
    <property type="match status" value="1"/>
</dbReference>
<dbReference type="AlphaFoldDB" id="A0A9W6YUQ3"/>
<dbReference type="InterPro" id="IPR002547">
    <property type="entry name" value="tRNA-bd_dom"/>
</dbReference>
<reference evidence="6" key="1">
    <citation type="submission" date="2023-04" db="EMBL/GenBank/DDBJ databases">
        <title>Ambrosiozyma monospora NBRC 1965.</title>
        <authorList>
            <person name="Ichikawa N."/>
            <person name="Sato H."/>
            <person name="Tonouchi N."/>
        </authorList>
    </citation>
    <scope>NUCLEOTIDE SEQUENCE</scope>
    <source>
        <strain evidence="6">NBRC 1965</strain>
    </source>
</reference>
<comment type="caution">
    <text evidence="6">The sequence shown here is derived from an EMBL/GenBank/DDBJ whole genome shotgun (WGS) entry which is preliminary data.</text>
</comment>
<dbReference type="PANTHER" id="PTHR11586:SF33">
    <property type="entry name" value="AMINOACYL TRNA SYNTHASE COMPLEX-INTERACTING MULTIFUNCTIONAL PROTEIN 1"/>
    <property type="match status" value="1"/>
</dbReference>
<dbReference type="GO" id="GO:0017102">
    <property type="term" value="C:methionyl glutamyl tRNA synthetase complex"/>
    <property type="evidence" value="ECO:0007669"/>
    <property type="project" value="TreeGrafter"/>
</dbReference>